<evidence type="ECO:0000313" key="3">
    <source>
        <dbReference type="EMBL" id="MCC3266862.1"/>
    </source>
</evidence>
<evidence type="ECO:0000313" key="4">
    <source>
        <dbReference type="Proteomes" id="UP001139168"/>
    </source>
</evidence>
<name>A0ABS8GJN3_9MICC</name>
<feature type="region of interest" description="Disordered" evidence="1">
    <location>
        <begin position="1"/>
        <end position="44"/>
    </location>
</feature>
<dbReference type="RefSeq" id="WP_227891671.1">
    <property type="nucleotide sequence ID" value="NZ_JAJFZQ010000006.1"/>
</dbReference>
<proteinExistence type="predicted"/>
<sequence length="171" mass="18575">MGNFERTSEEDYRHYARPEPGIGESWVQVTDDGSGRGAPMEEELPLGPSFGSVENQDLTGAGNVGVPAQEPSAAPVLHRRNRSLWAAWVLVAFALVVGLGWLFGLLPSQWDGNVWEADGSFSSAAETSWLSLEMQMNLSMAGPYLVFVGLLGAIILLALQAVIFRRDPRTD</sequence>
<comment type="caution">
    <text evidence="3">The sequence shown here is derived from an EMBL/GenBank/DDBJ whole genome shotgun (WGS) entry which is preliminary data.</text>
</comment>
<organism evidence="3 4">
    <name type="scientific">Arthrobacter gengyunqii</name>
    <dbReference type="NCBI Taxonomy" id="2886940"/>
    <lineage>
        <taxon>Bacteria</taxon>
        <taxon>Bacillati</taxon>
        <taxon>Actinomycetota</taxon>
        <taxon>Actinomycetes</taxon>
        <taxon>Micrococcales</taxon>
        <taxon>Micrococcaceae</taxon>
        <taxon>Arthrobacter</taxon>
    </lineage>
</organism>
<feature type="compositionally biased region" description="Basic and acidic residues" evidence="1">
    <location>
        <begin position="1"/>
        <end position="17"/>
    </location>
</feature>
<gene>
    <name evidence="3" type="ORF">LJ752_12525</name>
</gene>
<keyword evidence="2" id="KW-0812">Transmembrane</keyword>
<dbReference type="Proteomes" id="UP001139168">
    <property type="component" value="Unassembled WGS sequence"/>
</dbReference>
<dbReference type="EMBL" id="JAJFZQ010000006">
    <property type="protein sequence ID" value="MCC3266862.1"/>
    <property type="molecule type" value="Genomic_DNA"/>
</dbReference>
<feature type="transmembrane region" description="Helical" evidence="2">
    <location>
        <begin position="144"/>
        <end position="164"/>
    </location>
</feature>
<protein>
    <submittedName>
        <fullName evidence="3">Uncharacterized protein</fullName>
    </submittedName>
</protein>
<evidence type="ECO:0000256" key="1">
    <source>
        <dbReference type="SAM" id="MobiDB-lite"/>
    </source>
</evidence>
<keyword evidence="2" id="KW-1133">Transmembrane helix</keyword>
<accession>A0ABS8GJN3</accession>
<keyword evidence="4" id="KW-1185">Reference proteome</keyword>
<reference evidence="3" key="1">
    <citation type="submission" date="2021-10" db="EMBL/GenBank/DDBJ databases">
        <title>Novel species in genus Arthrobacter.</title>
        <authorList>
            <person name="Liu Y."/>
        </authorList>
    </citation>
    <scope>NUCLEOTIDE SEQUENCE</scope>
    <source>
        <strain evidence="3">Zg-Y786</strain>
    </source>
</reference>
<keyword evidence="2" id="KW-0472">Membrane</keyword>
<evidence type="ECO:0000256" key="2">
    <source>
        <dbReference type="SAM" id="Phobius"/>
    </source>
</evidence>
<feature type="transmembrane region" description="Helical" evidence="2">
    <location>
        <begin position="85"/>
        <end position="106"/>
    </location>
</feature>